<evidence type="ECO:0000256" key="1">
    <source>
        <dbReference type="SAM" id="MobiDB-lite"/>
    </source>
</evidence>
<protein>
    <submittedName>
        <fullName evidence="2">Uncharacterized protein</fullName>
    </submittedName>
</protein>
<dbReference type="OrthoDB" id="6105938at2759"/>
<dbReference type="PANTHER" id="PTHR38846">
    <property type="entry name" value="C3H1-TYPE DOMAIN-CONTAINING PROTEIN"/>
    <property type="match status" value="1"/>
</dbReference>
<dbReference type="EMBL" id="JACGCI010000011">
    <property type="protein sequence ID" value="KAF6760692.1"/>
    <property type="molecule type" value="Genomic_DNA"/>
</dbReference>
<accession>A0A8H6IAD0</accession>
<feature type="region of interest" description="Disordered" evidence="1">
    <location>
        <begin position="393"/>
        <end position="492"/>
    </location>
</feature>
<proteinExistence type="predicted"/>
<evidence type="ECO:0000313" key="3">
    <source>
        <dbReference type="Proteomes" id="UP000521943"/>
    </source>
</evidence>
<sequence>QAVFNTHVNLVDLTEAHTTLQKVRTFATERELAQYTKRTAKYMPGRSPLMGGNTMVPAFDGPIAAFFSTEHPDFPYNPRNSASFEFRRLCHHRKWKGEKYSSERTQAYEAFQDALAQQFNARYGTDADHVEPWQNLCRTLGLPIPEDLKEAREAVFNTHVNLVDLTEAGGGRTFTLFETEQELSSYTLETGKIMSSRSASIGGVLKALLRHILHPPRKALARDQFVMSSSPSSSSGAHPIADFFAAYPNFNYNTKESCTTEFRRLCRFMRWRRDSPEQGQAWQDFRKALVLQFNANFGTDAESVRAWWTLCQTLGIKPVPRKLKDAREAVCNTHVNLIDLTEAYGNPNCSFTVFDTAKELTEYTVREHKYMPRDVLEAGRVLRTLLQYESKRKRFGGESGRESADRKPKPVKRKKEESKGIPNLNMNTAPRNTREVDPKPVKTRRKNESSPTLNVARPSRKGEGSTAELIRGVEEYDDVEDELIPEVEEHEL</sequence>
<dbReference type="Proteomes" id="UP000521943">
    <property type="component" value="Unassembled WGS sequence"/>
</dbReference>
<reference evidence="2 3" key="1">
    <citation type="submission" date="2020-07" db="EMBL/GenBank/DDBJ databases">
        <title>Comparative genomics of pyrophilous fungi reveals a link between fire events and developmental genes.</title>
        <authorList>
            <consortium name="DOE Joint Genome Institute"/>
            <person name="Steindorff A.S."/>
            <person name="Carver A."/>
            <person name="Calhoun S."/>
            <person name="Stillman K."/>
            <person name="Liu H."/>
            <person name="Lipzen A."/>
            <person name="Pangilinan J."/>
            <person name="Labutti K."/>
            <person name="Bruns T.D."/>
            <person name="Grigoriev I.V."/>
        </authorList>
    </citation>
    <scope>NUCLEOTIDE SEQUENCE [LARGE SCALE GENOMIC DNA]</scope>
    <source>
        <strain evidence="2 3">CBS 144469</strain>
    </source>
</reference>
<feature type="compositionally biased region" description="Acidic residues" evidence="1">
    <location>
        <begin position="475"/>
        <end position="492"/>
    </location>
</feature>
<comment type="caution">
    <text evidence="2">The sequence shown here is derived from an EMBL/GenBank/DDBJ whole genome shotgun (WGS) entry which is preliminary data.</text>
</comment>
<name>A0A8H6IAD0_9AGAR</name>
<feature type="compositionally biased region" description="Basic and acidic residues" evidence="1">
    <location>
        <begin position="395"/>
        <end position="419"/>
    </location>
</feature>
<gene>
    <name evidence="2" type="ORF">DFP72DRAFT_804553</name>
</gene>
<dbReference type="PANTHER" id="PTHR38846:SF1">
    <property type="entry name" value="C3H1-TYPE DOMAIN-CONTAINING PROTEIN"/>
    <property type="match status" value="1"/>
</dbReference>
<keyword evidence="3" id="KW-1185">Reference proteome</keyword>
<organism evidence="2 3">
    <name type="scientific">Ephemerocybe angulata</name>
    <dbReference type="NCBI Taxonomy" id="980116"/>
    <lineage>
        <taxon>Eukaryota</taxon>
        <taxon>Fungi</taxon>
        <taxon>Dikarya</taxon>
        <taxon>Basidiomycota</taxon>
        <taxon>Agaricomycotina</taxon>
        <taxon>Agaricomycetes</taxon>
        <taxon>Agaricomycetidae</taxon>
        <taxon>Agaricales</taxon>
        <taxon>Agaricineae</taxon>
        <taxon>Psathyrellaceae</taxon>
        <taxon>Ephemerocybe</taxon>
    </lineage>
</organism>
<feature type="non-terminal residue" evidence="2">
    <location>
        <position position="492"/>
    </location>
</feature>
<evidence type="ECO:0000313" key="2">
    <source>
        <dbReference type="EMBL" id="KAF6760692.1"/>
    </source>
</evidence>
<dbReference type="AlphaFoldDB" id="A0A8H6IAD0"/>